<keyword evidence="5" id="KW-1185">Reference proteome</keyword>
<dbReference type="STRING" id="1172194.WQQ_12820"/>
<dbReference type="NCBIfam" id="TIGR00730">
    <property type="entry name" value="Rossman fold protein, TIGR00730 family"/>
    <property type="match status" value="1"/>
</dbReference>
<dbReference type="SUPFAM" id="SSF102405">
    <property type="entry name" value="MCP/YpsA-like"/>
    <property type="match status" value="1"/>
</dbReference>
<dbReference type="Pfam" id="PF03641">
    <property type="entry name" value="Lysine_decarbox"/>
    <property type="match status" value="1"/>
</dbReference>
<dbReference type="Gene3D" id="3.40.50.450">
    <property type="match status" value="1"/>
</dbReference>
<dbReference type="AlphaFoldDB" id="I8TBF0"/>
<comment type="similarity">
    <text evidence="2 3">Belongs to the LOG family.</text>
</comment>
<proteinExistence type="inferred from homology"/>
<dbReference type="EMBL" id="AKGD01000001">
    <property type="protein sequence ID" value="EIT71145.1"/>
    <property type="molecule type" value="Genomic_DNA"/>
</dbReference>
<evidence type="ECO:0000313" key="5">
    <source>
        <dbReference type="Proteomes" id="UP000003704"/>
    </source>
</evidence>
<gene>
    <name evidence="4" type="ORF">WQQ_12820</name>
</gene>
<protein>
    <recommendedName>
        <fullName evidence="3">Cytokinin riboside 5'-monophosphate phosphoribohydrolase</fullName>
        <ecNumber evidence="3">3.2.2.n1</ecNumber>
    </recommendedName>
</protein>
<name>I8TBF0_9GAMM</name>
<keyword evidence="3" id="KW-0203">Cytokinin biosynthesis</keyword>
<evidence type="ECO:0000256" key="2">
    <source>
        <dbReference type="ARBA" id="ARBA00006763"/>
    </source>
</evidence>
<accession>I8TBF0</accession>
<reference evidence="4 5" key="1">
    <citation type="journal article" date="2012" name="J. Bacteriol.">
        <title>Genome Sequence of n-Alkane-Degrading Hydrocarboniphaga effusa Strain AP103T (ATCC BAA-332T).</title>
        <authorList>
            <person name="Chang H.K."/>
            <person name="Zylstra G.J."/>
            <person name="Chae J.C."/>
        </authorList>
    </citation>
    <scope>NUCLEOTIDE SEQUENCE [LARGE SCALE GENOMIC DNA]</scope>
    <source>
        <strain evidence="4 5">AP103</strain>
    </source>
</reference>
<organism evidence="4 5">
    <name type="scientific">Hydrocarboniphaga effusa AP103</name>
    <dbReference type="NCBI Taxonomy" id="1172194"/>
    <lineage>
        <taxon>Bacteria</taxon>
        <taxon>Pseudomonadati</taxon>
        <taxon>Pseudomonadota</taxon>
        <taxon>Gammaproteobacteria</taxon>
        <taxon>Nevskiales</taxon>
        <taxon>Nevskiaceae</taxon>
        <taxon>Hydrocarboniphaga</taxon>
    </lineage>
</organism>
<dbReference type="EC" id="3.2.2.n1" evidence="3"/>
<dbReference type="GO" id="GO:0009691">
    <property type="term" value="P:cytokinin biosynthetic process"/>
    <property type="evidence" value="ECO:0007669"/>
    <property type="project" value="UniProtKB-UniRule"/>
</dbReference>
<dbReference type="InterPro" id="IPR005269">
    <property type="entry name" value="LOG"/>
</dbReference>
<evidence type="ECO:0000313" key="4">
    <source>
        <dbReference type="EMBL" id="EIT71145.1"/>
    </source>
</evidence>
<comment type="catalytic activity">
    <reaction evidence="1">
        <text>AMP + H2O = D-ribose 5-phosphate + adenine</text>
        <dbReference type="Rhea" id="RHEA:20129"/>
        <dbReference type="ChEBI" id="CHEBI:15377"/>
        <dbReference type="ChEBI" id="CHEBI:16708"/>
        <dbReference type="ChEBI" id="CHEBI:78346"/>
        <dbReference type="ChEBI" id="CHEBI:456215"/>
        <dbReference type="EC" id="3.2.2.4"/>
    </reaction>
</comment>
<dbReference type="RefSeq" id="WP_007184236.1">
    <property type="nucleotide sequence ID" value="NZ_AKGD01000001.1"/>
</dbReference>
<dbReference type="PANTHER" id="PTHR31223">
    <property type="entry name" value="LOG FAMILY PROTEIN YJL055W"/>
    <property type="match status" value="1"/>
</dbReference>
<dbReference type="PATRIC" id="fig|1172194.4.peg.1232"/>
<dbReference type="PANTHER" id="PTHR31223:SF70">
    <property type="entry name" value="LOG FAMILY PROTEIN YJL055W"/>
    <property type="match status" value="1"/>
</dbReference>
<comment type="caution">
    <text evidence="4">The sequence shown here is derived from an EMBL/GenBank/DDBJ whole genome shotgun (WGS) entry which is preliminary data.</text>
</comment>
<dbReference type="Proteomes" id="UP000003704">
    <property type="component" value="Unassembled WGS sequence"/>
</dbReference>
<keyword evidence="3" id="KW-0378">Hydrolase</keyword>
<dbReference type="GO" id="GO:0008714">
    <property type="term" value="F:AMP nucleosidase activity"/>
    <property type="evidence" value="ECO:0007669"/>
    <property type="project" value="UniProtKB-EC"/>
</dbReference>
<sequence length="193" mass="20952">MKRLAVFCGSSTGRDPEYRKAAQALGGLLGLRGIGLVYGGASVGLMGAIADAARAANGEVIGVIPQALVDREVAHPHLSDLRVVGSMHERKALMAELSDGFIALPGGLGTFEELFEIWTWAQLGSHRKPVALLNVAGYYDGLLGFLDRCVSETFVRPGHRDMLIVADKPDALLRRIESYRAPDSTRWIEPRER</sequence>
<dbReference type="GO" id="GO:0005829">
    <property type="term" value="C:cytosol"/>
    <property type="evidence" value="ECO:0007669"/>
    <property type="project" value="TreeGrafter"/>
</dbReference>
<evidence type="ECO:0000256" key="1">
    <source>
        <dbReference type="ARBA" id="ARBA00000274"/>
    </source>
</evidence>
<evidence type="ECO:0000256" key="3">
    <source>
        <dbReference type="RuleBase" id="RU363015"/>
    </source>
</evidence>
<dbReference type="OrthoDB" id="9801098at2"/>
<dbReference type="InterPro" id="IPR031100">
    <property type="entry name" value="LOG_fam"/>
</dbReference>